<sequence length="613" mass="69529">MLEQAVDIDRLIDEAERIGVVGSPSSTSELALDVLASAADKKLVGEFGLFRFRQDGKNHYALGQITEVKLRNVWHEDPTMRSLIRQRGRVDAVSERQDTHQGEMTVSAVFARDGSNYRPSILGTVPATGTPICLVDDRVLDALLAPYRNQLFYLGRVYGSTPKLPLWFKHFGHGPDGAGEAYHLGIFGKTGSGKSVLAKMILLAYARYPQMAMLVLDPQGEFAKDLRGEPTGEFRLPMNDVLRRLGKPTKVLSVRDLVLDRWELFAQILYESPFFEQLSVPKGENRELACQTLTDRLRRAKVHLRDLHTRDAFDKAWQLLGEEQIQKVFYRSESSRARFQSMYEEADPDQFYNAYWRPVTWLFREDRKDAQKVDSLLYQLLVPKEKEGTRPLMVIDLSEEQARKASGDVSSLPLFGGNADVQDQPTMLWNETIQALVVKRLLEGIRSAAEAAYKESRSLNTLVLMDEAHRLAPREDPENQEKKAIRELLIDAARTTRKYGVGWMFISQTLSSLHRGIVEQLRIFFFGFGLGMGQEFRALSELVGGRSKALDLYQLFRDPHSAFDVASREYSFMTIGPVSPLSFSGTPLFFNVFNRVEEFLEANFGKHNLGRSS</sequence>
<dbReference type="PANTHER" id="PTHR42957">
    <property type="entry name" value="HELICASE MJ1565-RELATED"/>
    <property type="match status" value="1"/>
</dbReference>
<dbReference type="Pfam" id="PF01935">
    <property type="entry name" value="DUF87"/>
    <property type="match status" value="1"/>
</dbReference>
<accession>A0A1J1EQ07</accession>
<name>A0A1J1EQ07_THETH</name>
<organism evidence="1 2">
    <name type="scientific">Thermus thermophilus</name>
    <dbReference type="NCBI Taxonomy" id="274"/>
    <lineage>
        <taxon>Bacteria</taxon>
        <taxon>Thermotogati</taxon>
        <taxon>Deinococcota</taxon>
        <taxon>Deinococci</taxon>
        <taxon>Thermales</taxon>
        <taxon>Thermaceae</taxon>
        <taxon>Thermus</taxon>
    </lineage>
</organism>
<dbReference type="SMART" id="SM00382">
    <property type="entry name" value="AAA"/>
    <property type="match status" value="1"/>
</dbReference>
<evidence type="ECO:0000313" key="1">
    <source>
        <dbReference type="EMBL" id="VCU54304.1"/>
    </source>
</evidence>
<dbReference type="InterPro" id="IPR008571">
    <property type="entry name" value="HerA-like"/>
</dbReference>
<dbReference type="Gene3D" id="3.40.50.300">
    <property type="entry name" value="P-loop containing nucleotide triphosphate hydrolases"/>
    <property type="match status" value="2"/>
</dbReference>
<dbReference type="SUPFAM" id="SSF52540">
    <property type="entry name" value="P-loop containing nucleoside triphosphate hydrolases"/>
    <property type="match status" value="1"/>
</dbReference>
<reference evidence="1 2" key="1">
    <citation type="submission" date="2018-10" db="EMBL/GenBank/DDBJ databases">
        <authorList>
            <person name="Peiro R."/>
            <person name="Begona"/>
            <person name="Cbmso G."/>
            <person name="Lopez M."/>
            <person name="Gonzalez S."/>
            <person name="Sacristan E."/>
            <person name="Castillo E."/>
        </authorList>
    </citation>
    <scope>NUCLEOTIDE SEQUENCE [LARGE SCALE GENOMIC DNA]</scope>
    <source>
        <strain evidence="1">TTHNAR1</strain>
    </source>
</reference>
<dbReference type="AlphaFoldDB" id="A0A1J1EQ07"/>
<gene>
    <name evidence="1" type="ORF">TTHN1_02115</name>
</gene>
<proteinExistence type="predicted"/>
<dbReference type="Proteomes" id="UP000279841">
    <property type="component" value="Chromosome"/>
</dbReference>
<dbReference type="PANTHER" id="PTHR42957:SF1">
    <property type="entry name" value="HELICASE MJ1565-RELATED"/>
    <property type="match status" value="1"/>
</dbReference>
<evidence type="ECO:0000313" key="2">
    <source>
        <dbReference type="Proteomes" id="UP000279841"/>
    </source>
</evidence>
<dbReference type="EMBL" id="LR027517">
    <property type="protein sequence ID" value="VCU54304.1"/>
    <property type="molecule type" value="Genomic_DNA"/>
</dbReference>
<dbReference type="InterPro" id="IPR003593">
    <property type="entry name" value="AAA+_ATPase"/>
</dbReference>
<dbReference type="InterPro" id="IPR002789">
    <property type="entry name" value="HerA_central"/>
</dbReference>
<protein>
    <submittedName>
        <fullName evidence="1">Uncharacterized protein</fullName>
    </submittedName>
</protein>
<dbReference type="InterPro" id="IPR027417">
    <property type="entry name" value="P-loop_NTPase"/>
</dbReference>